<accession>A0A316VLI4</accession>
<keyword evidence="2" id="KW-0812">Transmembrane</keyword>
<protein>
    <submittedName>
        <fullName evidence="3">Uncharacterized protein</fullName>
    </submittedName>
</protein>
<feature type="compositionally biased region" description="Basic and acidic residues" evidence="1">
    <location>
        <begin position="1115"/>
        <end position="1126"/>
    </location>
</feature>
<gene>
    <name evidence="3" type="ORF">FA14DRAFT_171175</name>
</gene>
<dbReference type="OrthoDB" id="2123378at2759"/>
<feature type="region of interest" description="Disordered" evidence="1">
    <location>
        <begin position="1717"/>
        <end position="1745"/>
    </location>
</feature>
<proteinExistence type="predicted"/>
<sequence>MMAISSQQMTPALSQIPGSSTSPPPLIDSLKELQSSHQASYIVLSNRAGASSSSPGLRYDSANLIVQARGSLEEDGGFDGLRQILYTHQDLQFIFLKFCSKVILVQLVPEHTSAVQRARLMVFGRSLAAQMPSSNSRDHGDSKVNVITINDAIQLTDPFLRAQLAVGSSSGPSSFIPRSFTQSSISSMQAGSSIGSPSAHGHTPDVPISVSSTTLHSSPFPQSHSLSTIDTSSSTSHATHLSFTGLPAVGLGIGGFGGGAISPFRETFEGGNDAYGGMMLDGEDDKKRESNSTIMQFTRLNKPISLRSGSSPIKEPGGALMRRESTIGADSESGLEDSLHPQFPDPPKRNSQLSRLGVPEQGQGQLSPSMSTTTGLIDSYQQRYSFEQRPQMRESGSGSLLNSIGDLDLSIETGNLSRNAIHTRSIRHAPSLPSIFNSVSDGSSAVNSNSGGGGLFGRINNGTGVEVVPSFLQNNKQSISHRSRQNRAASFSASSVMTHESVFAELRNARDLVFVDQNDLYSFEQLERERLDFLRWKEDQERMILAKEKQRERQRRLMDEAKREKVMKKLQIEQGLSDQIVTPTMDDEKDTKIRETDVKQPTKVIRPTKSKSTISTNSQSDEYKNESKSGASTKARSKRSFTTGTRSTQSPLHPPPLLPLPKSPSEPLSKIQKKKTSETSSDDIAAIFARHSKAQSDEVKDGVESLKKSIQDLRNMTSGTDNDSSVRSSRDRISRQQTSPPLAGNVKAAIEREMRRPVITLEGHVRPRVRQMRAHSYGEQGQPAVNALQPSLSADGRSNDVTKSPLIKSMMEAQQKAQLSGQSSHSHRDSDYSDAFTDKAADMGVSSTTPLSPAVIKVVDPDGKQVGSGWALSEVKGMQVGSPVDKELPVLPPSSKRRSSGSPTPSLLHLSEMVGFAIDYTEEEKKSLSEKFSSRRGTLSDASDVDVAATHDAEQQRAPIASGLSRASSVERFDELVEMIESSRALDHGSDNRHRANFSTVTSNSLPSVSSSRNYETADTALTKTSSTTLIDQIFRSKFNEPPQRKEVIELKESDGMTNDQLNAILARQNQLDNLLSDLQRKRTITKEVEAAARARWARQQVERQKLGAYERSLLESEERSRRARTDNMSLQEEEKQRQLEDEHAEVEKRIMEEEERRKILVRQKEIRNEKLRMAKEMQLKLHQEIKGLQQSRQQRRLQIQQEMKQKMHSKDCLLNGSLTIQFGSGQRFRRALFELYNDRLSLYDESKDEQSKKLIETIKVMKGSIVKLSEAFEEVQVPHAFSIHLSTDTQFGLLSSMKEPIIAYTDDESSKEQLMAGLSVLSGLDSNIFLITVRCTSEHGSGKQSSPSPQGSEPSQVKQRIPDLNLPAENNSYYSKDQRAIRMGKRIFKLEKEKFANLDEAILKAREKITESRRRYSQDARTRKKSLGIKTKDYHEIGYHKANSRFRRQVDAILKDETNPIKDRGEAKQFAKQFMKPGETFDLFIRVFCVCMQTLKSEFNKVSLNFKYIQHLLMLLMIFIAVVILFYHTSLAVRLKLDGTSQDGVVPEHSYQIPTRQRTPNIHRPSSKYSAQQIPTRRRTPNLTRPSSKNNAPSEMKVELPEQDQTSKQQSESRKRYPSGYFSQEQHAIRLAKSRQFLNATGHTNFDDALAAAKEKLKEKKSRENRKRRQNQKELGIKPKNYHTFYTRTKEVECESVFTQTVGCLFFRGSNVAFQGSHSEEQRTPMESNTPSHKNPLPDLNLPGQKSDYLSNSIDSKARRMGAKLFKKGDLTTLDQAISSSMILLTERKKQDNLKYREKKKMLGIKRKNCRKPGYNLQISRINRKAKRILEEENGITDPAIATQMAEAIFKERGKRYYENRAMKKKIKREETLKASEPK</sequence>
<feature type="region of interest" description="Disordered" evidence="1">
    <location>
        <begin position="327"/>
        <end position="373"/>
    </location>
</feature>
<feature type="region of interest" description="Disordered" evidence="1">
    <location>
        <begin position="1115"/>
        <end position="1144"/>
    </location>
</feature>
<feature type="compositionally biased region" description="Basic and acidic residues" evidence="1">
    <location>
        <begin position="589"/>
        <end position="600"/>
    </location>
</feature>
<reference evidence="3 4" key="1">
    <citation type="journal article" date="2018" name="Mol. Biol. Evol.">
        <title>Broad Genomic Sampling Reveals a Smut Pathogenic Ancestry of the Fungal Clade Ustilaginomycotina.</title>
        <authorList>
            <person name="Kijpornyongpan T."/>
            <person name="Mondo S.J."/>
            <person name="Barry K."/>
            <person name="Sandor L."/>
            <person name="Lee J."/>
            <person name="Lipzen A."/>
            <person name="Pangilinan J."/>
            <person name="LaButti K."/>
            <person name="Hainaut M."/>
            <person name="Henrissat B."/>
            <person name="Grigoriev I.V."/>
            <person name="Spatafora J.W."/>
            <person name="Aime M.C."/>
        </authorList>
    </citation>
    <scope>NUCLEOTIDE SEQUENCE [LARGE SCALE GENOMIC DNA]</scope>
    <source>
        <strain evidence="3 4">MCA 3882</strain>
    </source>
</reference>
<feature type="compositionally biased region" description="Low complexity" evidence="1">
    <location>
        <begin position="1343"/>
        <end position="1357"/>
    </location>
</feature>
<feature type="compositionally biased region" description="Polar residues" evidence="1">
    <location>
        <begin position="628"/>
        <end position="649"/>
    </location>
</feature>
<feature type="compositionally biased region" description="Low complexity" evidence="1">
    <location>
        <begin position="187"/>
        <end position="198"/>
    </location>
</feature>
<feature type="compositionally biased region" description="Polar residues" evidence="1">
    <location>
        <begin position="362"/>
        <end position="373"/>
    </location>
</feature>
<dbReference type="SUPFAM" id="SSF50729">
    <property type="entry name" value="PH domain-like"/>
    <property type="match status" value="1"/>
</dbReference>
<name>A0A316VLI4_9BASI</name>
<feature type="compositionally biased region" description="Polar residues" evidence="1">
    <location>
        <begin position="1"/>
        <end position="21"/>
    </location>
</feature>
<feature type="compositionally biased region" description="Low complexity" evidence="1">
    <location>
        <begin position="223"/>
        <end position="233"/>
    </location>
</feature>
<dbReference type="EMBL" id="KZ819602">
    <property type="protein sequence ID" value="PWN38489.1"/>
    <property type="molecule type" value="Genomic_DNA"/>
</dbReference>
<feature type="region of interest" description="Disordered" evidence="1">
    <location>
        <begin position="1545"/>
        <end position="1621"/>
    </location>
</feature>
<feature type="region of interest" description="Disordered" evidence="1">
    <location>
        <begin position="883"/>
        <end position="907"/>
    </location>
</feature>
<feature type="region of interest" description="Disordered" evidence="1">
    <location>
        <begin position="812"/>
        <end position="834"/>
    </location>
</feature>
<feature type="region of interest" description="Disordered" evidence="1">
    <location>
        <begin position="577"/>
        <end position="682"/>
    </location>
</feature>
<dbReference type="STRING" id="1280837.A0A316VLI4"/>
<feature type="compositionally biased region" description="Basic and acidic residues" evidence="1">
    <location>
        <begin position="1133"/>
        <end position="1144"/>
    </location>
</feature>
<dbReference type="InParanoid" id="A0A316VLI4"/>
<feature type="compositionally biased region" description="Pro residues" evidence="1">
    <location>
        <begin position="652"/>
        <end position="664"/>
    </location>
</feature>
<feature type="region of interest" description="Disordered" evidence="1">
    <location>
        <begin position="1"/>
        <end position="27"/>
    </location>
</feature>
<keyword evidence="4" id="KW-1185">Reference proteome</keyword>
<feature type="region of interest" description="Disordered" evidence="1">
    <location>
        <begin position="187"/>
        <end position="233"/>
    </location>
</feature>
<feature type="transmembrane region" description="Helical" evidence="2">
    <location>
        <begin position="1509"/>
        <end position="1528"/>
    </location>
</feature>
<feature type="compositionally biased region" description="Polar residues" evidence="1">
    <location>
        <begin position="209"/>
        <end position="222"/>
    </location>
</feature>
<dbReference type="RefSeq" id="XP_025358791.1">
    <property type="nucleotide sequence ID" value="XM_025500313.1"/>
</dbReference>
<organism evidence="3 4">
    <name type="scientific">Meira miltonrushii</name>
    <dbReference type="NCBI Taxonomy" id="1280837"/>
    <lineage>
        <taxon>Eukaryota</taxon>
        <taxon>Fungi</taxon>
        <taxon>Dikarya</taxon>
        <taxon>Basidiomycota</taxon>
        <taxon>Ustilaginomycotina</taxon>
        <taxon>Exobasidiomycetes</taxon>
        <taxon>Exobasidiales</taxon>
        <taxon>Brachybasidiaceae</taxon>
        <taxon>Meira</taxon>
    </lineage>
</organism>
<evidence type="ECO:0000256" key="1">
    <source>
        <dbReference type="SAM" id="MobiDB-lite"/>
    </source>
</evidence>
<evidence type="ECO:0000313" key="4">
    <source>
        <dbReference type="Proteomes" id="UP000245771"/>
    </source>
</evidence>
<keyword evidence="2" id="KW-0472">Membrane</keyword>
<feature type="region of interest" description="Disordered" evidence="1">
    <location>
        <begin position="1340"/>
        <end position="1371"/>
    </location>
</feature>
<dbReference type="GeneID" id="37022094"/>
<feature type="compositionally biased region" description="Polar residues" evidence="1">
    <location>
        <begin position="610"/>
        <end position="620"/>
    </location>
</feature>
<evidence type="ECO:0000313" key="3">
    <source>
        <dbReference type="EMBL" id="PWN38489.1"/>
    </source>
</evidence>
<feature type="region of interest" description="Disordered" evidence="1">
    <location>
        <begin position="712"/>
        <end position="750"/>
    </location>
</feature>
<feature type="region of interest" description="Disordered" evidence="1">
    <location>
        <begin position="929"/>
        <end position="963"/>
    </location>
</feature>
<keyword evidence="2" id="KW-1133">Transmembrane helix</keyword>
<dbReference type="Proteomes" id="UP000245771">
    <property type="component" value="Unassembled WGS sequence"/>
</dbReference>
<evidence type="ECO:0000256" key="2">
    <source>
        <dbReference type="SAM" id="Phobius"/>
    </source>
</evidence>